<accession>A0A9D1FTR2</accession>
<dbReference type="InterPro" id="IPR050483">
    <property type="entry name" value="CoA-transferase_III_domain"/>
</dbReference>
<dbReference type="AlphaFoldDB" id="A0A9D1FTR2"/>
<dbReference type="PANTHER" id="PTHR48207">
    <property type="entry name" value="SUCCINATE--HYDROXYMETHYLGLUTARATE COA-TRANSFERASE"/>
    <property type="match status" value="1"/>
</dbReference>
<evidence type="ECO:0000313" key="2">
    <source>
        <dbReference type="EMBL" id="HIS79637.1"/>
    </source>
</evidence>
<reference evidence="2" key="1">
    <citation type="submission" date="2020-10" db="EMBL/GenBank/DDBJ databases">
        <authorList>
            <person name="Gilroy R."/>
        </authorList>
    </citation>
    <scope>NUCLEOTIDE SEQUENCE</scope>
    <source>
        <strain evidence="2">6086</strain>
    </source>
</reference>
<dbReference type="SUPFAM" id="SSF89796">
    <property type="entry name" value="CoA-transferase family III (CaiB/BaiF)"/>
    <property type="match status" value="1"/>
</dbReference>
<dbReference type="InterPro" id="IPR023606">
    <property type="entry name" value="CoA-Trfase_III_dom_1_sf"/>
</dbReference>
<dbReference type="PANTHER" id="PTHR48207:SF3">
    <property type="entry name" value="SUCCINATE--HYDROXYMETHYLGLUTARATE COA-TRANSFERASE"/>
    <property type="match status" value="1"/>
</dbReference>
<organism evidence="2 3">
    <name type="scientific">Candidatus Caccousia stercoris</name>
    <dbReference type="NCBI Taxonomy" id="2840723"/>
    <lineage>
        <taxon>Bacteria</taxon>
        <taxon>Bacillati</taxon>
        <taxon>Bacillota</taxon>
        <taxon>Clostridia</taxon>
        <taxon>Eubacteriales</taxon>
        <taxon>Oscillospiraceae</taxon>
        <taxon>Oscillospiraceae incertae sedis</taxon>
        <taxon>Candidatus Caccousia</taxon>
    </lineage>
</organism>
<comment type="caution">
    <text evidence="2">The sequence shown here is derived from an EMBL/GenBank/DDBJ whole genome shotgun (WGS) entry which is preliminary data.</text>
</comment>
<dbReference type="GO" id="GO:0008410">
    <property type="term" value="F:CoA-transferase activity"/>
    <property type="evidence" value="ECO:0007669"/>
    <property type="project" value="TreeGrafter"/>
</dbReference>
<dbReference type="Pfam" id="PF02515">
    <property type="entry name" value="CoA_transf_3"/>
    <property type="match status" value="1"/>
</dbReference>
<evidence type="ECO:0000256" key="1">
    <source>
        <dbReference type="ARBA" id="ARBA00022679"/>
    </source>
</evidence>
<dbReference type="InterPro" id="IPR044855">
    <property type="entry name" value="CoA-Trfase_III_dom3_sf"/>
</dbReference>
<protein>
    <submittedName>
        <fullName evidence="2">CoA transferase</fullName>
    </submittedName>
</protein>
<dbReference type="EMBL" id="DVJM01000213">
    <property type="protein sequence ID" value="HIS79637.1"/>
    <property type="molecule type" value="Genomic_DNA"/>
</dbReference>
<reference evidence="2" key="2">
    <citation type="journal article" date="2021" name="PeerJ">
        <title>Extensive microbial diversity within the chicken gut microbiome revealed by metagenomics and culture.</title>
        <authorList>
            <person name="Gilroy R."/>
            <person name="Ravi A."/>
            <person name="Getino M."/>
            <person name="Pursley I."/>
            <person name="Horton D.L."/>
            <person name="Alikhan N.F."/>
            <person name="Baker D."/>
            <person name="Gharbi K."/>
            <person name="Hall N."/>
            <person name="Watson M."/>
            <person name="Adriaenssens E.M."/>
            <person name="Foster-Nyarko E."/>
            <person name="Jarju S."/>
            <person name="Secka A."/>
            <person name="Antonio M."/>
            <person name="Oren A."/>
            <person name="Chaudhuri R.R."/>
            <person name="La Ragione R."/>
            <person name="Hildebrand F."/>
            <person name="Pallen M.J."/>
        </authorList>
    </citation>
    <scope>NUCLEOTIDE SEQUENCE</scope>
    <source>
        <strain evidence="2">6086</strain>
    </source>
</reference>
<evidence type="ECO:0000313" key="3">
    <source>
        <dbReference type="Proteomes" id="UP000824141"/>
    </source>
</evidence>
<sequence>MGMLDGIRVIDMTMNAAGPGAASMFADHGAEVIKVERPITGDDCRSFGPFLDGVSLSDAWTNRGKKSVTVNLQDSEGVGFVKKLAANADIFLESFRPGVMARLGLGYEVIREINPKIIYGSLTAFGQNGSYAKRPGYDIIAQAMSGLMAATGEPEGDPMPVGVALGDFVGAQNLYAGVMTALYHRAMTGHGQWVDISLVQGLIFMNGNLHQYAVGRKNAPRAGAHNSLLSPYGLHHGKDGQCAIVAAVGKKIWESLCDVIGHPELKEDPKFNNVAPRVANRKELTAYIEDWLKQFDNINDAVDILQAHGVPSCKVYGLEDVILDKHFREQGWIVEQSMPDNCGSDKTFFTRAPVGKYSECQPQLHKGCVLGAYNHEVMTEYGYSDEDIDRLQKKWAEKK</sequence>
<dbReference type="InterPro" id="IPR003673">
    <property type="entry name" value="CoA-Trfase_fam_III"/>
</dbReference>
<name>A0A9D1FTR2_9FIRM</name>
<keyword evidence="1 2" id="KW-0808">Transferase</keyword>
<gene>
    <name evidence="2" type="ORF">IAD03_09735</name>
</gene>
<dbReference type="Proteomes" id="UP000824141">
    <property type="component" value="Unassembled WGS sequence"/>
</dbReference>
<dbReference type="Gene3D" id="3.30.1540.10">
    <property type="entry name" value="formyl-coa transferase, domain 3"/>
    <property type="match status" value="1"/>
</dbReference>
<proteinExistence type="predicted"/>
<dbReference type="Gene3D" id="3.40.50.10540">
    <property type="entry name" value="Crotonobetainyl-coa:carnitine coa-transferase, domain 1"/>
    <property type="match status" value="1"/>
</dbReference>